<proteinExistence type="inferred from homology"/>
<feature type="domain" description="FAD-binding PCMH-type" evidence="7">
    <location>
        <begin position="61"/>
        <end position="241"/>
    </location>
</feature>
<dbReference type="Gene3D" id="3.40.462.20">
    <property type="match status" value="1"/>
</dbReference>
<dbReference type="Pfam" id="PF08031">
    <property type="entry name" value="BBE"/>
    <property type="match status" value="1"/>
</dbReference>
<evidence type="ECO:0000256" key="2">
    <source>
        <dbReference type="ARBA" id="ARBA00005466"/>
    </source>
</evidence>
<dbReference type="KEGG" id="snk:CP967_17240"/>
<keyword evidence="3" id="KW-0285">Flavoprotein</keyword>
<feature type="chain" id="PRO_5023884348" evidence="6">
    <location>
        <begin position="31"/>
        <end position="550"/>
    </location>
</feature>
<dbReference type="GO" id="GO:0016491">
    <property type="term" value="F:oxidoreductase activity"/>
    <property type="evidence" value="ECO:0007669"/>
    <property type="project" value="UniProtKB-KW"/>
</dbReference>
<evidence type="ECO:0000313" key="9">
    <source>
        <dbReference type="Proteomes" id="UP000326178"/>
    </source>
</evidence>
<evidence type="ECO:0000256" key="1">
    <source>
        <dbReference type="ARBA" id="ARBA00001974"/>
    </source>
</evidence>
<keyword evidence="6" id="KW-0732">Signal</keyword>
<dbReference type="InterPro" id="IPR012951">
    <property type="entry name" value="BBE"/>
</dbReference>
<dbReference type="Pfam" id="PF01565">
    <property type="entry name" value="FAD_binding_4"/>
    <property type="match status" value="1"/>
</dbReference>
<dbReference type="InterPro" id="IPR050416">
    <property type="entry name" value="FAD-linked_Oxidoreductase"/>
</dbReference>
<comment type="cofactor">
    <cofactor evidence="1">
        <name>FAD</name>
        <dbReference type="ChEBI" id="CHEBI:57692"/>
    </cofactor>
</comment>
<dbReference type="PROSITE" id="PS51318">
    <property type="entry name" value="TAT"/>
    <property type="match status" value="1"/>
</dbReference>
<accession>A0A5J6FEZ0</accession>
<dbReference type="OrthoDB" id="545125at2"/>
<dbReference type="PANTHER" id="PTHR42973">
    <property type="entry name" value="BINDING OXIDOREDUCTASE, PUTATIVE (AFU_ORTHOLOGUE AFUA_1G17690)-RELATED"/>
    <property type="match status" value="1"/>
</dbReference>
<evidence type="ECO:0000313" key="8">
    <source>
        <dbReference type="EMBL" id="QEU73505.1"/>
    </source>
</evidence>
<keyword evidence="5" id="KW-0560">Oxidoreductase</keyword>
<evidence type="ECO:0000259" key="7">
    <source>
        <dbReference type="PROSITE" id="PS51387"/>
    </source>
</evidence>
<dbReference type="InterPro" id="IPR006311">
    <property type="entry name" value="TAT_signal"/>
</dbReference>
<dbReference type="EMBL" id="CP023702">
    <property type="protein sequence ID" value="QEU73505.1"/>
    <property type="molecule type" value="Genomic_DNA"/>
</dbReference>
<reference evidence="8 9" key="1">
    <citation type="submission" date="2017-09" db="EMBL/GenBank/DDBJ databases">
        <authorList>
            <person name="Lee N."/>
            <person name="Cho B.-K."/>
        </authorList>
    </citation>
    <scope>NUCLEOTIDE SEQUENCE [LARGE SCALE GENOMIC DNA]</scope>
    <source>
        <strain evidence="8 9">ATCC 12769</strain>
    </source>
</reference>
<evidence type="ECO:0000256" key="4">
    <source>
        <dbReference type="ARBA" id="ARBA00022827"/>
    </source>
</evidence>
<name>A0A5J6FEZ0_9ACTN</name>
<dbReference type="InterPro" id="IPR036318">
    <property type="entry name" value="FAD-bd_PCMH-like_sf"/>
</dbReference>
<keyword evidence="9" id="KW-1185">Reference proteome</keyword>
<dbReference type="PANTHER" id="PTHR42973:SF39">
    <property type="entry name" value="FAD-BINDING PCMH-TYPE DOMAIN-CONTAINING PROTEIN"/>
    <property type="match status" value="1"/>
</dbReference>
<sequence>MSMLNRRTVLTGAAAGVVSATVLGTSPASATGQSIPVEPVTTILPGDARYQEMTVGHNTRWVGTPDTVKVVHDTAQVAAVVQEAVAAGKRIAVRGGGHCYADFVFNPGVKTLIDMTQMDEVYYDSSHNAFVVEAGATLLHAYQALYKGWGVALPGGLCYSVGIGGHIAGGGFGLLSRQYGITVDHLYAVEIVIVEADGTVRIKKATREATDPHRDLWWAHTGGGGGNFGVVTRYFFRSPGAFGSTPADQLMSPPKDVYLSAVSLPWADFDKDKFISLVRHYGDWHERNSTLDSPASALTSLLVMNHRSNGNIGIITQLDASVPNARQLIEDYLVEITSPTGVETAPLAEAVGEQGPLPEFFTPRKLPWLTSVRLLGTNNPALTNPTLRSANKSAYHRKGFTAAQAGSLYNHLTRTDFSNPVANVMLFGYGSKVNTVHADDTASAQRDSVFKALYATQWSTAADDAENTGWLREVYTEVYSTSGGYPVPNAATDGCYVNYPDADITDPAQNTSGVAWTTLYYKDHYPRLQQVKKRYDPMNVFRHAQSIALP</sequence>
<dbReference type="InterPro" id="IPR016169">
    <property type="entry name" value="FAD-bd_PCMH_sub2"/>
</dbReference>
<keyword evidence="4" id="KW-0274">FAD</keyword>
<dbReference type="SUPFAM" id="SSF56176">
    <property type="entry name" value="FAD-binding/transporter-associated domain-like"/>
    <property type="match status" value="1"/>
</dbReference>
<dbReference type="AlphaFoldDB" id="A0A5J6FEZ0"/>
<evidence type="ECO:0000256" key="6">
    <source>
        <dbReference type="SAM" id="SignalP"/>
    </source>
</evidence>
<dbReference type="Gene3D" id="3.30.465.10">
    <property type="match status" value="1"/>
</dbReference>
<dbReference type="Proteomes" id="UP000326178">
    <property type="component" value="Chromosome"/>
</dbReference>
<comment type="similarity">
    <text evidence="2">Belongs to the oxygen-dependent FAD-linked oxidoreductase family.</text>
</comment>
<evidence type="ECO:0000256" key="5">
    <source>
        <dbReference type="ARBA" id="ARBA00023002"/>
    </source>
</evidence>
<dbReference type="PROSITE" id="PS51387">
    <property type="entry name" value="FAD_PCMH"/>
    <property type="match status" value="1"/>
</dbReference>
<dbReference type="InterPro" id="IPR006094">
    <property type="entry name" value="Oxid_FAD_bind_N"/>
</dbReference>
<dbReference type="InterPro" id="IPR016166">
    <property type="entry name" value="FAD-bd_PCMH"/>
</dbReference>
<feature type="signal peptide" evidence="6">
    <location>
        <begin position="1"/>
        <end position="30"/>
    </location>
</feature>
<gene>
    <name evidence="8" type="ORF">CP967_17240</name>
</gene>
<organism evidence="8 9">
    <name type="scientific">Streptomyces nitrosporeus</name>
    <dbReference type="NCBI Taxonomy" id="28894"/>
    <lineage>
        <taxon>Bacteria</taxon>
        <taxon>Bacillati</taxon>
        <taxon>Actinomycetota</taxon>
        <taxon>Actinomycetes</taxon>
        <taxon>Kitasatosporales</taxon>
        <taxon>Streptomycetaceae</taxon>
        <taxon>Streptomyces</taxon>
    </lineage>
</organism>
<protein>
    <submittedName>
        <fullName evidence="8">FAD-binding protein</fullName>
    </submittedName>
</protein>
<dbReference type="GO" id="GO:0071949">
    <property type="term" value="F:FAD binding"/>
    <property type="evidence" value="ECO:0007669"/>
    <property type="project" value="InterPro"/>
</dbReference>
<evidence type="ECO:0000256" key="3">
    <source>
        <dbReference type="ARBA" id="ARBA00022630"/>
    </source>
</evidence>